<dbReference type="SUPFAM" id="SSF55486">
    <property type="entry name" value="Metalloproteases ('zincins'), catalytic domain"/>
    <property type="match status" value="1"/>
</dbReference>
<dbReference type="GO" id="GO:0008237">
    <property type="term" value="F:metallopeptidase activity"/>
    <property type="evidence" value="ECO:0007669"/>
    <property type="project" value="InterPro"/>
</dbReference>
<accession>A0A928Z1Q1</accession>
<name>A0A928Z1Q1_9CYAN</name>
<keyword evidence="2" id="KW-0732">Signal</keyword>
<gene>
    <name evidence="3" type="ORF">IQ266_07545</name>
</gene>
<dbReference type="RefSeq" id="WP_264324398.1">
    <property type="nucleotide sequence ID" value="NZ_JADEXQ010000018.1"/>
</dbReference>
<dbReference type="Gene3D" id="3.40.390.10">
    <property type="entry name" value="Collagenase (Catalytic Domain)"/>
    <property type="match status" value="1"/>
</dbReference>
<protein>
    <submittedName>
        <fullName evidence="3">Uncharacterized protein</fullName>
    </submittedName>
</protein>
<dbReference type="Proteomes" id="UP000625316">
    <property type="component" value="Unassembled WGS sequence"/>
</dbReference>
<sequence>MKLVSTLTAVALAATASMISETATAKKVGTASCTGFGRNPKRNDRVISEASLFSRHGGYSLSFTDESGSYVLELKKDLTVESARTTHIKGKYIGEDGRWNLRNYYYSPNPVIIKPNGDFRIGMPVSTRSGCTFEGKLIFQKNTKVTLFPDPIFSAKQEDLPYVPYARRTNRAEANLPATSSPRRSGSNQVRGSDDMTFEDVPTNFLRRLLFGDSSNGGVPTHYTRASSRRLRSLKGHSTTYKAEKAIGAHGTYANSLNTILFRRDTPEYCYGRVIFGCNARDLVNAIKKRKHIPKNASISISSAYNQCFFSNGTLIPPYIKAGFQKGDKLTTRYSLSLSWGKGAQASGNGSDGGYEWYTVDCRTKPEIAIARILRGNMKYSPSPQVVYVNFNPKHHIQFRCLIGKVCTQKKYYFNSRGLDLPALRAAAQLSSPVQASQTTWNRSQFIQDVMSELGRIFKDLNIVFMQHRPYYRPGSNAVYSTVYVSTDPTYQIANKYLSINQLPSAINVNRGLFHGFAEEIDENNDTADDIAFVFPIMPMPGSNGSQLALLDSPQKVARTIAHEVGHLLGLSHSKKPAKKPQKRVNDKSIMGLGTYYEFNPEQKTYLKKVLGKQMYKMNVVKGPRSCGSNCLRK</sequence>
<organism evidence="3 4">
    <name type="scientific">Romeriopsis navalis LEGE 11480</name>
    <dbReference type="NCBI Taxonomy" id="2777977"/>
    <lineage>
        <taxon>Bacteria</taxon>
        <taxon>Bacillati</taxon>
        <taxon>Cyanobacteriota</taxon>
        <taxon>Cyanophyceae</taxon>
        <taxon>Leptolyngbyales</taxon>
        <taxon>Leptolyngbyaceae</taxon>
        <taxon>Romeriopsis</taxon>
        <taxon>Romeriopsis navalis</taxon>
    </lineage>
</organism>
<evidence type="ECO:0000256" key="2">
    <source>
        <dbReference type="SAM" id="SignalP"/>
    </source>
</evidence>
<evidence type="ECO:0000313" key="4">
    <source>
        <dbReference type="Proteomes" id="UP000625316"/>
    </source>
</evidence>
<dbReference type="AlphaFoldDB" id="A0A928Z1Q1"/>
<feature type="region of interest" description="Disordered" evidence="1">
    <location>
        <begin position="171"/>
        <end position="194"/>
    </location>
</feature>
<reference evidence="3" key="1">
    <citation type="submission" date="2020-10" db="EMBL/GenBank/DDBJ databases">
        <authorList>
            <person name="Castelo-Branco R."/>
            <person name="Eusebio N."/>
            <person name="Adriana R."/>
            <person name="Vieira A."/>
            <person name="Brugerolle De Fraissinette N."/>
            <person name="Rezende De Castro R."/>
            <person name="Schneider M.P."/>
            <person name="Vasconcelos V."/>
            <person name="Leao P.N."/>
        </authorList>
    </citation>
    <scope>NUCLEOTIDE SEQUENCE</scope>
    <source>
        <strain evidence="3">LEGE 11480</strain>
    </source>
</reference>
<keyword evidence="4" id="KW-1185">Reference proteome</keyword>
<feature type="chain" id="PRO_5037485736" evidence="2">
    <location>
        <begin position="26"/>
        <end position="634"/>
    </location>
</feature>
<evidence type="ECO:0000256" key="1">
    <source>
        <dbReference type="SAM" id="MobiDB-lite"/>
    </source>
</evidence>
<comment type="caution">
    <text evidence="3">The sequence shown here is derived from an EMBL/GenBank/DDBJ whole genome shotgun (WGS) entry which is preliminary data.</text>
</comment>
<dbReference type="InterPro" id="IPR024079">
    <property type="entry name" value="MetalloPept_cat_dom_sf"/>
</dbReference>
<proteinExistence type="predicted"/>
<feature type="compositionally biased region" description="Polar residues" evidence="1">
    <location>
        <begin position="177"/>
        <end position="191"/>
    </location>
</feature>
<evidence type="ECO:0000313" key="3">
    <source>
        <dbReference type="EMBL" id="MBE9029581.1"/>
    </source>
</evidence>
<dbReference type="EMBL" id="JADEXQ010000018">
    <property type="protein sequence ID" value="MBE9029581.1"/>
    <property type="molecule type" value="Genomic_DNA"/>
</dbReference>
<feature type="signal peptide" evidence="2">
    <location>
        <begin position="1"/>
        <end position="25"/>
    </location>
</feature>